<name>A0A5N6JHE6_9EURO</name>
<evidence type="ECO:0000313" key="2">
    <source>
        <dbReference type="Proteomes" id="UP000326289"/>
    </source>
</evidence>
<dbReference type="EMBL" id="ML732768">
    <property type="protein sequence ID" value="KAB8278305.1"/>
    <property type="molecule type" value="Genomic_DNA"/>
</dbReference>
<dbReference type="Proteomes" id="UP000326289">
    <property type="component" value="Unassembled WGS sequence"/>
</dbReference>
<reference evidence="1 2" key="1">
    <citation type="submission" date="2019-04" db="EMBL/GenBank/DDBJ databases">
        <title>Fungal friends and foes A comparative genomics study of 23 Aspergillus species from section Flavi.</title>
        <authorList>
            <consortium name="DOE Joint Genome Institute"/>
            <person name="Kjaerbolling I."/>
            <person name="Vesth T.C."/>
            <person name="Frisvad J.C."/>
            <person name="Nybo J.L."/>
            <person name="Theobald S."/>
            <person name="Kildgaard S."/>
            <person name="Petersen T.I."/>
            <person name="Kuo A."/>
            <person name="Sato A."/>
            <person name="Lyhne E.K."/>
            <person name="Kogle M.E."/>
            <person name="Wiebenga A."/>
            <person name="Kun R.S."/>
            <person name="Lubbers R.J."/>
            <person name="Makela M.R."/>
            <person name="Barry K."/>
            <person name="Chovatia M."/>
            <person name="Clum A."/>
            <person name="Daum C."/>
            <person name="Haridas S."/>
            <person name="He G."/>
            <person name="LaButti K."/>
            <person name="Lipzen A."/>
            <person name="Mondo S."/>
            <person name="Pangilinan J."/>
            <person name="Riley R."/>
            <person name="Salamov A."/>
            <person name="Simmons B.A."/>
            <person name="Magnuson J.K."/>
            <person name="Henrissat B."/>
            <person name="Mortensen U.H."/>
            <person name="Larsen T.O."/>
            <person name="De vries R.P."/>
            <person name="Grigoriev I.V."/>
            <person name="Machida M."/>
            <person name="Baker S.E."/>
            <person name="Andersen M.R."/>
        </authorList>
    </citation>
    <scope>NUCLEOTIDE SEQUENCE [LARGE SCALE GENOMIC DNA]</scope>
    <source>
        <strain evidence="1 2">CBS 117635</strain>
    </source>
</reference>
<protein>
    <submittedName>
        <fullName evidence="1">Uncharacterized protein</fullName>
    </submittedName>
</protein>
<evidence type="ECO:0000313" key="1">
    <source>
        <dbReference type="EMBL" id="KAB8278305.1"/>
    </source>
</evidence>
<dbReference type="AlphaFoldDB" id="A0A5N6JHE6"/>
<proteinExistence type="predicted"/>
<sequence>MPWYVTLYSTMSNASQGLVKVTLRTGTPRILICWEILAFSIMLFQHGAGVIIRIEGNPISCRCNSS</sequence>
<keyword evidence="2" id="KW-1185">Reference proteome</keyword>
<gene>
    <name evidence="1" type="ORF">BDV30DRAFT_203653</name>
</gene>
<organism evidence="1 2">
    <name type="scientific">Aspergillus minisclerotigenes</name>
    <dbReference type="NCBI Taxonomy" id="656917"/>
    <lineage>
        <taxon>Eukaryota</taxon>
        <taxon>Fungi</taxon>
        <taxon>Dikarya</taxon>
        <taxon>Ascomycota</taxon>
        <taxon>Pezizomycotina</taxon>
        <taxon>Eurotiomycetes</taxon>
        <taxon>Eurotiomycetidae</taxon>
        <taxon>Eurotiales</taxon>
        <taxon>Aspergillaceae</taxon>
        <taxon>Aspergillus</taxon>
        <taxon>Aspergillus subgen. Circumdati</taxon>
    </lineage>
</organism>
<accession>A0A5N6JHE6</accession>